<evidence type="ECO:0000313" key="5">
    <source>
        <dbReference type="EMBL" id="KAJ8747699.1"/>
    </source>
</evidence>
<dbReference type="AlphaFoldDB" id="A0AAV8S6A3"/>
<evidence type="ECO:0000256" key="2">
    <source>
        <dbReference type="ARBA" id="ARBA00011738"/>
    </source>
</evidence>
<reference evidence="5 6" key="1">
    <citation type="submission" date="2021-09" db="EMBL/GenBank/DDBJ databases">
        <title>Genomic insights and catalytic innovation underlie evolution of tropane alkaloids biosynthesis.</title>
        <authorList>
            <person name="Wang Y.-J."/>
            <person name="Tian T."/>
            <person name="Huang J.-P."/>
            <person name="Huang S.-X."/>
        </authorList>
    </citation>
    <scope>NUCLEOTIDE SEQUENCE [LARGE SCALE GENOMIC DNA]</scope>
    <source>
        <strain evidence="5">KIB-2018</strain>
        <tissue evidence="5">Leaf</tissue>
    </source>
</reference>
<dbReference type="PANTHER" id="PTHR21495">
    <property type="entry name" value="NUCLEOPORIN-RELATED"/>
    <property type="match status" value="1"/>
</dbReference>
<comment type="caution">
    <text evidence="5">The sequence shown here is derived from an EMBL/GenBank/DDBJ whole genome shotgun (WGS) entry which is preliminary data.</text>
</comment>
<protein>
    <recommendedName>
        <fullName evidence="4">Dirigent protein</fullName>
    </recommendedName>
</protein>
<comment type="subunit">
    <text evidence="2 4">Homodimer.</text>
</comment>
<dbReference type="InterPro" id="IPR044859">
    <property type="entry name" value="Allene_oxi_cyc_Dirigent"/>
</dbReference>
<keyword evidence="6" id="KW-1185">Reference proteome</keyword>
<dbReference type="GO" id="GO:0048046">
    <property type="term" value="C:apoplast"/>
    <property type="evidence" value="ECO:0007669"/>
    <property type="project" value="UniProtKB-SubCell"/>
</dbReference>
<evidence type="ECO:0000256" key="4">
    <source>
        <dbReference type="RuleBase" id="RU363099"/>
    </source>
</evidence>
<dbReference type="Gene3D" id="2.40.480.10">
    <property type="entry name" value="Allene oxide cyclase-like"/>
    <property type="match status" value="1"/>
</dbReference>
<feature type="signal peptide" evidence="4">
    <location>
        <begin position="1"/>
        <end position="28"/>
    </location>
</feature>
<accession>A0AAV8S6A3</accession>
<keyword evidence="3 4" id="KW-0964">Secreted</keyword>
<dbReference type="GO" id="GO:0009699">
    <property type="term" value="P:phenylpropanoid biosynthetic process"/>
    <property type="evidence" value="ECO:0007669"/>
    <property type="project" value="UniProtKB-ARBA"/>
</dbReference>
<keyword evidence="4" id="KW-0732">Signal</keyword>
<feature type="chain" id="PRO_5043087376" description="Dirigent protein" evidence="4">
    <location>
        <begin position="29"/>
        <end position="218"/>
    </location>
</feature>
<dbReference type="EMBL" id="JAIWQS010000112">
    <property type="protein sequence ID" value="KAJ8747699.1"/>
    <property type="molecule type" value="Genomic_DNA"/>
</dbReference>
<evidence type="ECO:0000256" key="3">
    <source>
        <dbReference type="ARBA" id="ARBA00022525"/>
    </source>
</evidence>
<comment type="function">
    <text evidence="4">Dirigent proteins impart stereoselectivity on the phenoxy radical-coupling reaction, yielding optically active lignans from two molecules of coniferyl alcohol in the biosynthesis of lignans, flavonolignans, and alkaloids and thus plays a central role in plant secondary metabolism.</text>
</comment>
<evidence type="ECO:0000313" key="6">
    <source>
        <dbReference type="Proteomes" id="UP001159364"/>
    </source>
</evidence>
<evidence type="ECO:0000256" key="1">
    <source>
        <dbReference type="ARBA" id="ARBA00010746"/>
    </source>
</evidence>
<proteinExistence type="inferred from homology"/>
<keyword evidence="4" id="KW-0052">Apoplast</keyword>
<comment type="similarity">
    <text evidence="1 4">Belongs to the plant dirigent protein family.</text>
</comment>
<gene>
    <name evidence="5" type="ORF">K2173_014382</name>
</gene>
<dbReference type="InterPro" id="IPR004265">
    <property type="entry name" value="Dirigent"/>
</dbReference>
<name>A0AAV8S6A3_9ROSI</name>
<organism evidence="5 6">
    <name type="scientific">Erythroxylum novogranatense</name>
    <dbReference type="NCBI Taxonomy" id="1862640"/>
    <lineage>
        <taxon>Eukaryota</taxon>
        <taxon>Viridiplantae</taxon>
        <taxon>Streptophyta</taxon>
        <taxon>Embryophyta</taxon>
        <taxon>Tracheophyta</taxon>
        <taxon>Spermatophyta</taxon>
        <taxon>Magnoliopsida</taxon>
        <taxon>eudicotyledons</taxon>
        <taxon>Gunneridae</taxon>
        <taxon>Pentapetalae</taxon>
        <taxon>rosids</taxon>
        <taxon>fabids</taxon>
        <taxon>Malpighiales</taxon>
        <taxon>Erythroxylaceae</taxon>
        <taxon>Erythroxylum</taxon>
    </lineage>
</organism>
<sequence>MAEASICTTQFTILFLVCSSLAISPSNAKETDHFAETMDMKLLGLKEEKLSRFKLYWHDVVTGPSPSSIQIVPPPHNTSRTGFGFVRMIDNPLTIGPALSSKMVGKAKGFYAQASQEEIGLLMAMNFAFTEGKYNGSTMTVLGRNTVFSSGFSGLPVRIRARTHKFDVSKGDATIEYNVYVTMCRTTEDAFPDHLGLREVNQLLVCFLWYTSKNDVTR</sequence>
<dbReference type="Pfam" id="PF03018">
    <property type="entry name" value="Dirigent"/>
    <property type="match status" value="1"/>
</dbReference>
<dbReference type="Proteomes" id="UP001159364">
    <property type="component" value="Unassembled WGS sequence"/>
</dbReference>
<comment type="subcellular location">
    <subcellularLocation>
        <location evidence="4">Secreted</location>
        <location evidence="4">Extracellular space</location>
        <location evidence="4">Apoplast</location>
    </subcellularLocation>
</comment>